<dbReference type="OrthoDB" id="6510177at2759"/>
<feature type="transmembrane region" description="Helical" evidence="3">
    <location>
        <begin position="356"/>
        <end position="376"/>
    </location>
</feature>
<keyword evidence="3" id="KW-0472">Membrane</keyword>
<protein>
    <recommendedName>
        <fullName evidence="4">SSD domain-containing protein</fullName>
    </recommendedName>
</protein>
<dbReference type="Gene3D" id="1.20.1640.10">
    <property type="entry name" value="Multidrug efflux transporter AcrB transmembrane domain"/>
    <property type="match status" value="1"/>
</dbReference>
<feature type="region of interest" description="Disordered" evidence="2">
    <location>
        <begin position="865"/>
        <end position="885"/>
    </location>
</feature>
<feature type="domain" description="SSD" evidence="4">
    <location>
        <begin position="253"/>
        <end position="411"/>
    </location>
</feature>
<dbReference type="PANTHER" id="PTHR10796:SF92">
    <property type="entry name" value="PATCHED-RELATED, ISOFORM A"/>
    <property type="match status" value="1"/>
</dbReference>
<feature type="transmembrane region" description="Helical" evidence="3">
    <location>
        <begin position="727"/>
        <end position="751"/>
    </location>
</feature>
<feature type="transmembrane region" description="Helical" evidence="3">
    <location>
        <begin position="257"/>
        <end position="277"/>
    </location>
</feature>
<feature type="transmembrane region" description="Helical" evidence="3">
    <location>
        <begin position="797"/>
        <end position="820"/>
    </location>
</feature>
<evidence type="ECO:0000313" key="6">
    <source>
        <dbReference type="Proteomes" id="UP000751190"/>
    </source>
</evidence>
<keyword evidence="3" id="KW-1133">Transmembrane helix</keyword>
<dbReference type="EMBL" id="JAGTXO010000004">
    <property type="protein sequence ID" value="KAG8468496.1"/>
    <property type="molecule type" value="Genomic_DNA"/>
</dbReference>
<feature type="transmembrane region" description="Helical" evidence="3">
    <location>
        <begin position="388"/>
        <end position="411"/>
    </location>
</feature>
<dbReference type="Proteomes" id="UP000751190">
    <property type="component" value="Unassembled WGS sequence"/>
</dbReference>
<evidence type="ECO:0000256" key="2">
    <source>
        <dbReference type="SAM" id="MobiDB-lite"/>
    </source>
</evidence>
<dbReference type="PANTHER" id="PTHR10796">
    <property type="entry name" value="PATCHED-RELATED"/>
    <property type="match status" value="1"/>
</dbReference>
<sequence>MPRASLASALGVYGQLVARHPLKILAVGFTLLAALAAGLAAGRADETRSAHLWTPTSTKAFRDWRAHEDAFGEDRPKLVAYLRPVEGGNALTHAVFKQALAVHEFTVDTCEAASADGGNGPVTFDGACDKYAGDEACAVSNFLTLFKYNAATLDQLAPYIPLLVNGLHQVVNASTFAGGLKFGRDEATGRQTVESATALALIYTLRDDSADVAAFSRAWHAGIEAAVDPAVVEIAHVSPAAVGDALAADAAADAPKLVVAVCVLVALLVVALGSPTSCTRSRFILGAAASGVGALSAAAGYGACEAAAVPFNSMATLQLLLLLAAQAESSLALADALAAQPAELPLDERVGRAARAAGVGVVCGQLAAAAAALVGLHSDMPGIASLCAYGGASLACGAVGALAVFLPLLVLDEMRAGAGRLSWLPCLRMPRTDTNAPAGDAPALGVGADADAPYRPTRDGALGWALGAGLARALRAPAVALLVVSAVGTCAGLSAAHAASLGVGLDEAAALPSESHVQRALALERDEFGGRLLVASVVFENASYVAPADRTAVLKGVNEIDELDFLYYRWPLWMHAYEGQYLPTRRATAPGGWTEHVRDFLDAPEFARFGRHVQCDGGSAGACVAPTRTRLEVLYSRGTADAALTHARRDALEAAATSDGGGVRAFAWSAHFLTTAIDEVIVTRTTTHLLAALGVAAGVLLACAPPAVALCAAVSICAAGANLLGVLALLGLPLTFLSYAALAMGACFLVLPSTRVACAYAEAVDATARSGAHHAVDAAPRGTGCGCGRGGARALRVALATAGASVTRAAVISVCALVTLRGARSAAFVPFFQVSVCAVGLGAAHALVFLPALLALLAAAGARSNGSAEAKTSPEDPADESEAAR</sequence>
<feature type="transmembrane region" description="Helical" evidence="3">
    <location>
        <begin position="832"/>
        <end position="857"/>
    </location>
</feature>
<dbReference type="InterPro" id="IPR053958">
    <property type="entry name" value="HMGCR/SNAP/NPC1-like_SSD"/>
</dbReference>
<evidence type="ECO:0000256" key="3">
    <source>
        <dbReference type="SAM" id="Phobius"/>
    </source>
</evidence>
<accession>A0A8J5XT70</accession>
<proteinExistence type="inferred from homology"/>
<dbReference type="GO" id="GO:0016020">
    <property type="term" value="C:membrane"/>
    <property type="evidence" value="ECO:0007669"/>
    <property type="project" value="TreeGrafter"/>
</dbReference>
<organism evidence="5 6">
    <name type="scientific">Diacronema lutheri</name>
    <name type="common">Unicellular marine alga</name>
    <name type="synonym">Monochrysis lutheri</name>
    <dbReference type="NCBI Taxonomy" id="2081491"/>
    <lineage>
        <taxon>Eukaryota</taxon>
        <taxon>Haptista</taxon>
        <taxon>Haptophyta</taxon>
        <taxon>Pavlovophyceae</taxon>
        <taxon>Pavlovales</taxon>
        <taxon>Pavlovaceae</taxon>
        <taxon>Diacronema</taxon>
    </lineage>
</organism>
<name>A0A8J5XT70_DIALT</name>
<evidence type="ECO:0000313" key="5">
    <source>
        <dbReference type="EMBL" id="KAG8468496.1"/>
    </source>
</evidence>
<feature type="transmembrane region" description="Helical" evidence="3">
    <location>
        <begin position="283"/>
        <end position="304"/>
    </location>
</feature>
<dbReference type="InterPro" id="IPR000731">
    <property type="entry name" value="SSD"/>
</dbReference>
<feature type="transmembrane region" description="Helical" evidence="3">
    <location>
        <begin position="24"/>
        <end position="42"/>
    </location>
</feature>
<dbReference type="SUPFAM" id="SSF82866">
    <property type="entry name" value="Multidrug efflux transporter AcrB transmembrane domain"/>
    <property type="match status" value="2"/>
</dbReference>
<feature type="compositionally biased region" description="Acidic residues" evidence="2">
    <location>
        <begin position="876"/>
        <end position="885"/>
    </location>
</feature>
<dbReference type="PROSITE" id="PS50156">
    <property type="entry name" value="SSD"/>
    <property type="match status" value="1"/>
</dbReference>
<dbReference type="InterPro" id="IPR051697">
    <property type="entry name" value="Patched_domain-protein"/>
</dbReference>
<dbReference type="Pfam" id="PF12349">
    <property type="entry name" value="Sterol-sensing"/>
    <property type="match status" value="1"/>
</dbReference>
<reference evidence="5" key="1">
    <citation type="submission" date="2021-05" db="EMBL/GenBank/DDBJ databases">
        <title>The genome of the haptophyte Pavlova lutheri (Diacronema luteri, Pavlovales) - a model for lipid biosynthesis in eukaryotic algae.</title>
        <authorList>
            <person name="Hulatt C.J."/>
            <person name="Posewitz M.C."/>
        </authorList>
    </citation>
    <scope>NUCLEOTIDE SEQUENCE</scope>
    <source>
        <strain evidence="5">NIVA-4/92</strain>
    </source>
</reference>
<keyword evidence="6" id="KW-1185">Reference proteome</keyword>
<gene>
    <name evidence="5" type="ORF">KFE25_013579</name>
</gene>
<evidence type="ECO:0000259" key="4">
    <source>
        <dbReference type="PROSITE" id="PS50156"/>
    </source>
</evidence>
<comment type="caution">
    <text evidence="5">The sequence shown here is derived from an EMBL/GenBank/DDBJ whole genome shotgun (WGS) entry which is preliminary data.</text>
</comment>
<comment type="similarity">
    <text evidence="1">Belongs to the patched family.</text>
</comment>
<evidence type="ECO:0000256" key="1">
    <source>
        <dbReference type="ARBA" id="ARBA00005585"/>
    </source>
</evidence>
<feature type="transmembrane region" description="Helical" evidence="3">
    <location>
        <begin position="689"/>
        <end position="721"/>
    </location>
</feature>
<keyword evidence="3" id="KW-0812">Transmembrane</keyword>
<dbReference type="AlphaFoldDB" id="A0A8J5XT70"/>